<dbReference type="CDD" id="cd04645">
    <property type="entry name" value="LbH_gamma_CA_like"/>
    <property type="match status" value="1"/>
</dbReference>
<dbReference type="Pfam" id="PF00132">
    <property type="entry name" value="Hexapep"/>
    <property type="match status" value="1"/>
</dbReference>
<evidence type="ECO:0000313" key="2">
    <source>
        <dbReference type="Proteomes" id="UP000319897"/>
    </source>
</evidence>
<dbReference type="Proteomes" id="UP000319897">
    <property type="component" value="Unassembled WGS sequence"/>
</dbReference>
<protein>
    <submittedName>
        <fullName evidence="1">Gamma carbonic anhydrase family protein</fullName>
    </submittedName>
</protein>
<dbReference type="RefSeq" id="WP_140926694.1">
    <property type="nucleotide sequence ID" value="NZ_VFSU01000011.1"/>
</dbReference>
<dbReference type="InterPro" id="IPR050484">
    <property type="entry name" value="Transf_Hexapept/Carb_Anhydrase"/>
</dbReference>
<dbReference type="PANTHER" id="PTHR13061">
    <property type="entry name" value="DYNACTIN SUBUNIT P25"/>
    <property type="match status" value="1"/>
</dbReference>
<name>A0A501XU84_9SPHN</name>
<dbReference type="Gene3D" id="2.160.10.10">
    <property type="entry name" value="Hexapeptide repeat proteins"/>
    <property type="match status" value="1"/>
</dbReference>
<sequence>MSGNSELDLAAAAFVHPSALIYGKVRMDEGSSIWCNAVVRSEAAHVEIGAYTNVQDFVMIHTDPGRPVRIGTHCSITHHATIHGSAIGNNVLVGINATIYGGSYIGDNSIVGQHAYVKDGTIVPPNSIVVGSPAKVIRMANNWVANRMNALIYHRNALAYASGDHRAWEGPAFDAWLQSTLTALTEEFRALEAAA</sequence>
<accession>A0A501XU84</accession>
<proteinExistence type="predicted"/>
<keyword evidence="2" id="KW-1185">Reference proteome</keyword>
<dbReference type="InterPro" id="IPR001451">
    <property type="entry name" value="Hexapep"/>
</dbReference>
<dbReference type="AlphaFoldDB" id="A0A501XU84"/>
<gene>
    <name evidence="1" type="ORF">FJQ54_02165</name>
</gene>
<organism evidence="1 2">
    <name type="scientific">Sandaracinobacter neustonicus</name>
    <dbReference type="NCBI Taxonomy" id="1715348"/>
    <lineage>
        <taxon>Bacteria</taxon>
        <taxon>Pseudomonadati</taxon>
        <taxon>Pseudomonadota</taxon>
        <taxon>Alphaproteobacteria</taxon>
        <taxon>Sphingomonadales</taxon>
        <taxon>Sphingosinicellaceae</taxon>
        <taxon>Sandaracinobacter</taxon>
    </lineage>
</organism>
<dbReference type="InterPro" id="IPR011004">
    <property type="entry name" value="Trimer_LpxA-like_sf"/>
</dbReference>
<dbReference type="SUPFAM" id="SSF51161">
    <property type="entry name" value="Trimeric LpxA-like enzymes"/>
    <property type="match status" value="1"/>
</dbReference>
<dbReference type="InterPro" id="IPR047324">
    <property type="entry name" value="LbH_gamma_CA-like"/>
</dbReference>
<dbReference type="OrthoDB" id="9803036at2"/>
<reference evidence="1 2" key="1">
    <citation type="submission" date="2019-06" db="EMBL/GenBank/DDBJ databases">
        <authorList>
            <person name="Lee I."/>
            <person name="Jang G.I."/>
            <person name="Hwang C.Y."/>
        </authorList>
    </citation>
    <scope>NUCLEOTIDE SEQUENCE [LARGE SCALE GENOMIC DNA]</scope>
    <source>
        <strain evidence="1 2">PAMC 28131</strain>
    </source>
</reference>
<evidence type="ECO:0000313" key="1">
    <source>
        <dbReference type="EMBL" id="TPE63684.1"/>
    </source>
</evidence>
<dbReference type="EMBL" id="VFSU01000011">
    <property type="protein sequence ID" value="TPE63684.1"/>
    <property type="molecule type" value="Genomic_DNA"/>
</dbReference>
<comment type="caution">
    <text evidence="1">The sequence shown here is derived from an EMBL/GenBank/DDBJ whole genome shotgun (WGS) entry which is preliminary data.</text>
</comment>
<dbReference type="PANTHER" id="PTHR13061:SF29">
    <property type="entry name" value="GAMMA CARBONIC ANHYDRASE-LIKE 1, MITOCHONDRIAL-RELATED"/>
    <property type="match status" value="1"/>
</dbReference>